<organism evidence="2">
    <name type="scientific">uncultured Anaerotruncus sp</name>
    <dbReference type="NCBI Taxonomy" id="905011"/>
    <lineage>
        <taxon>Bacteria</taxon>
        <taxon>Bacillati</taxon>
        <taxon>Bacillota</taxon>
        <taxon>Clostridia</taxon>
        <taxon>Eubacteriales</taxon>
        <taxon>Oscillospiraceae</taxon>
        <taxon>Anaerotruncus</taxon>
        <taxon>environmental samples</taxon>
    </lineage>
</organism>
<dbReference type="AlphaFoldDB" id="A0A1C6I1A8"/>
<keyword evidence="1" id="KW-0472">Membrane</keyword>
<protein>
    <recommendedName>
        <fullName evidence="3">Bacterial Pleckstrin homology domain-containing protein</fullName>
    </recommendedName>
</protein>
<gene>
    <name evidence="2" type="ORF">SAMEA3545359_01169</name>
</gene>
<proteinExistence type="predicted"/>
<name>A0A1C6I1A8_9FIRM</name>
<keyword evidence="1" id="KW-1133">Transmembrane helix</keyword>
<dbReference type="EMBL" id="FMHG01000001">
    <property type="protein sequence ID" value="SCJ63621.1"/>
    <property type="molecule type" value="Genomic_DNA"/>
</dbReference>
<accession>A0A1C6I1A8</accession>
<evidence type="ECO:0000256" key="1">
    <source>
        <dbReference type="SAM" id="Phobius"/>
    </source>
</evidence>
<keyword evidence="1" id="KW-0812">Transmembrane</keyword>
<evidence type="ECO:0000313" key="2">
    <source>
        <dbReference type="EMBL" id="SCJ63621.1"/>
    </source>
</evidence>
<feature type="transmembrane region" description="Helical" evidence="1">
    <location>
        <begin position="53"/>
        <end position="85"/>
    </location>
</feature>
<feature type="transmembrane region" description="Helical" evidence="1">
    <location>
        <begin position="106"/>
        <end position="127"/>
    </location>
</feature>
<sequence>MFAILLGVSMLALGYCTQKKILTLFITYYDPKLTNEQMEEIEVQRQSFSQKSLYIMGAVSAVSGICQLMGYLIFKDLLMAVYLFLLIRFIGKTFLQKDAKKGPGKVCTIAAVLVSLLYFATTFTYSFGPNSFKVTDEALAISGPSQTEIALTDIQLLEEVERIPERKEAAGQVAEFNGTYRGKYHLKGGETAVLYDNGGAKSLRITTKDGTLYYINGGNDDTTDQLYDQLTEQLSEK</sequence>
<reference evidence="2" key="1">
    <citation type="submission" date="2015-09" db="EMBL/GenBank/DDBJ databases">
        <authorList>
            <consortium name="Pathogen Informatics"/>
        </authorList>
    </citation>
    <scope>NUCLEOTIDE SEQUENCE</scope>
    <source>
        <strain evidence="2">2789STDY5834896</strain>
    </source>
</reference>
<evidence type="ECO:0008006" key="3">
    <source>
        <dbReference type="Google" id="ProtNLM"/>
    </source>
</evidence>